<keyword evidence="2" id="KW-1185">Reference proteome</keyword>
<proteinExistence type="predicted"/>
<evidence type="ECO:0000313" key="2">
    <source>
        <dbReference type="Proteomes" id="UP000505325"/>
    </source>
</evidence>
<dbReference type="GO" id="GO:0006355">
    <property type="term" value="P:regulation of DNA-templated transcription"/>
    <property type="evidence" value="ECO:0007669"/>
    <property type="project" value="InterPro"/>
</dbReference>
<evidence type="ECO:0008006" key="3">
    <source>
        <dbReference type="Google" id="ProtNLM"/>
    </source>
</evidence>
<dbReference type="InterPro" id="IPR013321">
    <property type="entry name" value="Arc_rbn_hlx_hlx"/>
</dbReference>
<protein>
    <recommendedName>
        <fullName evidence="3">Arc family DNA-binding protein</fullName>
    </recommendedName>
</protein>
<accession>A0A6M8UFA9</accession>
<dbReference type="InterPro" id="IPR010985">
    <property type="entry name" value="Ribbon_hlx_hlx"/>
</dbReference>
<reference evidence="1 2" key="1">
    <citation type="submission" date="2020-06" db="EMBL/GenBank/DDBJ databases">
        <title>Genome sequence of Paramixta manurensis strain PD-1.</title>
        <authorList>
            <person name="Lee C.W."/>
            <person name="Kim J."/>
        </authorList>
    </citation>
    <scope>NUCLEOTIDE SEQUENCE [LARGE SCALE GENOMIC DNA]</scope>
    <source>
        <strain evidence="1 2">PD-1</strain>
    </source>
</reference>
<organism evidence="1 2">
    <name type="scientific">Paramixta manurensis</name>
    <dbReference type="NCBI Taxonomy" id="2740817"/>
    <lineage>
        <taxon>Bacteria</taxon>
        <taxon>Pseudomonadati</taxon>
        <taxon>Pseudomonadota</taxon>
        <taxon>Gammaproteobacteria</taxon>
        <taxon>Enterobacterales</taxon>
        <taxon>Erwiniaceae</taxon>
        <taxon>Paramixta</taxon>
    </lineage>
</organism>
<name>A0A6M8UFA9_9GAMM</name>
<dbReference type="GO" id="GO:0043565">
    <property type="term" value="F:sequence-specific DNA binding"/>
    <property type="evidence" value="ECO:0007669"/>
    <property type="project" value="UniProtKB-ARBA"/>
</dbReference>
<dbReference type="Proteomes" id="UP000505325">
    <property type="component" value="Chromosome"/>
</dbReference>
<dbReference type="Gene3D" id="1.10.1220.10">
    <property type="entry name" value="Met repressor-like"/>
    <property type="match status" value="1"/>
</dbReference>
<dbReference type="KEGG" id="pmak:PMPD1_2661"/>
<dbReference type="RefSeq" id="WP_173634532.1">
    <property type="nucleotide sequence ID" value="NZ_CP054212.1"/>
</dbReference>
<evidence type="ECO:0000313" key="1">
    <source>
        <dbReference type="EMBL" id="QKJ87601.1"/>
    </source>
</evidence>
<dbReference type="SUPFAM" id="SSF47598">
    <property type="entry name" value="Ribbon-helix-helix"/>
    <property type="match status" value="1"/>
</dbReference>
<dbReference type="EMBL" id="CP054212">
    <property type="protein sequence ID" value="QKJ87601.1"/>
    <property type="molecule type" value="Genomic_DNA"/>
</dbReference>
<gene>
    <name evidence="1" type="ORF">PMPD1_2661</name>
</gene>
<sequence>MADTVSLTLKIDPALKEMMKSLALENQVSVSQEVSQRLRASIEAAPQPVVDSQNPEDDTVPPLTHAELKQLRALLKKTRKKK</sequence>
<dbReference type="AlphaFoldDB" id="A0A6M8UFA9"/>